<proteinExistence type="predicted"/>
<name>A0ABT2FS50_9GAMM</name>
<protein>
    <submittedName>
        <fullName evidence="1">Uncharacterized protein</fullName>
    </submittedName>
</protein>
<reference evidence="2" key="2">
    <citation type="submission" date="2023-07" db="EMBL/GenBank/DDBJ databases">
        <title>Shewanella mangrovi sp. nov., an acetaldehyde- degrading bacterium isolated from mangrove sediment.</title>
        <authorList>
            <person name="Liu Y."/>
        </authorList>
    </citation>
    <scope>NUCLEOTIDE SEQUENCE [LARGE SCALE GENOMIC DNA]</scope>
    <source>
        <strain evidence="2">C32</strain>
    </source>
</reference>
<keyword evidence="2" id="KW-1185">Reference proteome</keyword>
<organism evidence="1 2">
    <name type="scientific">Shewanella electrica</name>
    <dbReference type="NCBI Taxonomy" id="515560"/>
    <lineage>
        <taxon>Bacteria</taxon>
        <taxon>Pseudomonadati</taxon>
        <taxon>Pseudomonadota</taxon>
        <taxon>Gammaproteobacteria</taxon>
        <taxon>Alteromonadales</taxon>
        <taxon>Shewanellaceae</taxon>
        <taxon>Shewanella</taxon>
    </lineage>
</organism>
<dbReference type="RefSeq" id="WP_238899159.1">
    <property type="nucleotide sequence ID" value="NZ_JAKOGG010000869.1"/>
</dbReference>
<accession>A0ABT2FS50</accession>
<feature type="non-terminal residue" evidence="1">
    <location>
        <position position="67"/>
    </location>
</feature>
<evidence type="ECO:0000313" key="1">
    <source>
        <dbReference type="EMBL" id="MCS4559151.1"/>
    </source>
</evidence>
<dbReference type="Proteomes" id="UP001201549">
    <property type="component" value="Unassembled WGS sequence"/>
</dbReference>
<reference evidence="1 2" key="1">
    <citation type="submission" date="2022-02" db="EMBL/GenBank/DDBJ databases">
        <authorList>
            <person name="Zhuang L."/>
        </authorList>
    </citation>
    <scope>NUCLEOTIDE SEQUENCE [LARGE SCALE GENOMIC DNA]</scope>
    <source>
        <strain evidence="1 2">C32</strain>
    </source>
</reference>
<dbReference type="EMBL" id="JAKOGG010000869">
    <property type="protein sequence ID" value="MCS4559151.1"/>
    <property type="molecule type" value="Genomic_DNA"/>
</dbReference>
<gene>
    <name evidence="1" type="ORF">L9G74_22290</name>
</gene>
<evidence type="ECO:0000313" key="2">
    <source>
        <dbReference type="Proteomes" id="UP001201549"/>
    </source>
</evidence>
<comment type="caution">
    <text evidence="1">The sequence shown here is derived from an EMBL/GenBank/DDBJ whole genome shotgun (WGS) entry which is preliminary data.</text>
</comment>
<sequence>MQYLIKNFDAAYYFLPSIIDDYDFLAGYVVTPVCNGAGDEELYVLLSFAHEHRFVRFELEDDEFYHD</sequence>